<reference evidence="2" key="1">
    <citation type="journal article" date="2023" name="Nat. Plants">
        <title>Single-cell RNA sequencing provides a high-resolution roadmap for understanding the multicellular compartmentation of specialized metabolism.</title>
        <authorList>
            <person name="Sun S."/>
            <person name="Shen X."/>
            <person name="Li Y."/>
            <person name="Li Y."/>
            <person name="Wang S."/>
            <person name="Li R."/>
            <person name="Zhang H."/>
            <person name="Shen G."/>
            <person name="Guo B."/>
            <person name="Wei J."/>
            <person name="Xu J."/>
            <person name="St-Pierre B."/>
            <person name="Chen S."/>
            <person name="Sun C."/>
        </authorList>
    </citation>
    <scope>NUCLEOTIDE SEQUENCE [LARGE SCALE GENOMIC DNA]</scope>
</reference>
<proteinExistence type="predicted"/>
<evidence type="ECO:0000313" key="1">
    <source>
        <dbReference type="EMBL" id="KAI5661045.1"/>
    </source>
</evidence>
<comment type="caution">
    <text evidence="1">The sequence shown here is derived from an EMBL/GenBank/DDBJ whole genome shotgun (WGS) entry which is preliminary data.</text>
</comment>
<organism evidence="1 2">
    <name type="scientific">Catharanthus roseus</name>
    <name type="common">Madagascar periwinkle</name>
    <name type="synonym">Vinca rosea</name>
    <dbReference type="NCBI Taxonomy" id="4058"/>
    <lineage>
        <taxon>Eukaryota</taxon>
        <taxon>Viridiplantae</taxon>
        <taxon>Streptophyta</taxon>
        <taxon>Embryophyta</taxon>
        <taxon>Tracheophyta</taxon>
        <taxon>Spermatophyta</taxon>
        <taxon>Magnoliopsida</taxon>
        <taxon>eudicotyledons</taxon>
        <taxon>Gunneridae</taxon>
        <taxon>Pentapetalae</taxon>
        <taxon>asterids</taxon>
        <taxon>lamiids</taxon>
        <taxon>Gentianales</taxon>
        <taxon>Apocynaceae</taxon>
        <taxon>Rauvolfioideae</taxon>
        <taxon>Vinceae</taxon>
        <taxon>Catharanthinae</taxon>
        <taxon>Catharanthus</taxon>
    </lineage>
</organism>
<protein>
    <submittedName>
        <fullName evidence="1">Uncharacterized protein</fullName>
    </submittedName>
</protein>
<dbReference type="EMBL" id="CM044705">
    <property type="protein sequence ID" value="KAI5661045.1"/>
    <property type="molecule type" value="Genomic_DNA"/>
</dbReference>
<dbReference type="Proteomes" id="UP001060085">
    <property type="component" value="Linkage Group LG05"/>
</dbReference>
<name>A0ACC0AJJ2_CATRO</name>
<keyword evidence="2" id="KW-1185">Reference proteome</keyword>
<sequence length="116" mass="12633">MSELPYLLPVPQISKLILSRTHHWLRTSIWACHLHQTWSSEQAAIGSTADPLHIIQPPSGADLPEVEEALISKAAYDSDDLTNGLQALSTIPVTNKYVQAAPGTRPPSSLEAQDNI</sequence>
<accession>A0ACC0AJJ2</accession>
<evidence type="ECO:0000313" key="2">
    <source>
        <dbReference type="Proteomes" id="UP001060085"/>
    </source>
</evidence>
<gene>
    <name evidence="1" type="ORF">M9H77_20368</name>
</gene>